<dbReference type="EMBL" id="PTJD01000005">
    <property type="protein sequence ID" value="PPK95996.1"/>
    <property type="molecule type" value="Genomic_DNA"/>
</dbReference>
<keyword evidence="8" id="KW-1185">Reference proteome</keyword>
<evidence type="ECO:0000256" key="4">
    <source>
        <dbReference type="ARBA" id="ARBA00022989"/>
    </source>
</evidence>
<dbReference type="Gene3D" id="3.30.700.10">
    <property type="entry name" value="Glycoprotein, Type 4 Pilin"/>
    <property type="match status" value="1"/>
</dbReference>
<evidence type="ECO:0000313" key="8">
    <source>
        <dbReference type="Proteomes" id="UP000239485"/>
    </source>
</evidence>
<evidence type="ECO:0000256" key="6">
    <source>
        <dbReference type="SAM" id="Phobius"/>
    </source>
</evidence>
<dbReference type="InterPro" id="IPR012902">
    <property type="entry name" value="N_methyl_site"/>
</dbReference>
<dbReference type="InterPro" id="IPR045584">
    <property type="entry name" value="Pilin-like"/>
</dbReference>
<comment type="caution">
    <text evidence="7">The sequence shown here is derived from an EMBL/GenBank/DDBJ whole genome shotgun (WGS) entry which is preliminary data.</text>
</comment>
<dbReference type="RefSeq" id="WP_342762277.1">
    <property type="nucleotide sequence ID" value="NZ_PTJD01000005.1"/>
</dbReference>
<evidence type="ECO:0000256" key="5">
    <source>
        <dbReference type="ARBA" id="ARBA00023136"/>
    </source>
</evidence>
<dbReference type="Proteomes" id="UP000239485">
    <property type="component" value="Unassembled WGS sequence"/>
</dbReference>
<sequence length="150" mass="16231">MLARIRKSMEDKDQGFTLIELLVVMIIIGILSAIAIPVFLNQRKKAVDSSMKSDLKTIATTIETNFTDLQQYPASISTTGSDTTVGWTTTPVVNEVVKTSQGNEFTYTLYPGGNSYCVLAKRQPGAPASSQEWVYKSAAGGLQPMAVTTC</sequence>
<dbReference type="InterPro" id="IPR000983">
    <property type="entry name" value="Bac_GSPG_pilin"/>
</dbReference>
<dbReference type="GO" id="GO:0015627">
    <property type="term" value="C:type II protein secretion system complex"/>
    <property type="evidence" value="ECO:0007669"/>
    <property type="project" value="InterPro"/>
</dbReference>
<keyword evidence="3 6" id="KW-0812">Transmembrane</keyword>
<dbReference type="Pfam" id="PF07963">
    <property type="entry name" value="N_methyl"/>
    <property type="match status" value="1"/>
</dbReference>
<dbReference type="PROSITE" id="PS00409">
    <property type="entry name" value="PROKAR_NTER_METHYL"/>
    <property type="match status" value="1"/>
</dbReference>
<feature type="transmembrane region" description="Helical" evidence="6">
    <location>
        <begin position="21"/>
        <end position="40"/>
    </location>
</feature>
<accession>A0A2S6IPH6</accession>
<dbReference type="PANTHER" id="PTHR30093">
    <property type="entry name" value="GENERAL SECRETION PATHWAY PROTEIN G"/>
    <property type="match status" value="1"/>
</dbReference>
<dbReference type="GO" id="GO:0015628">
    <property type="term" value="P:protein secretion by the type II secretion system"/>
    <property type="evidence" value="ECO:0007669"/>
    <property type="project" value="InterPro"/>
</dbReference>
<keyword evidence="4 6" id="KW-1133">Transmembrane helix</keyword>
<organism evidence="7 8">
    <name type="scientific">Kineococcus xinjiangensis</name>
    <dbReference type="NCBI Taxonomy" id="512762"/>
    <lineage>
        <taxon>Bacteria</taxon>
        <taxon>Bacillati</taxon>
        <taxon>Actinomycetota</taxon>
        <taxon>Actinomycetes</taxon>
        <taxon>Kineosporiales</taxon>
        <taxon>Kineosporiaceae</taxon>
        <taxon>Kineococcus</taxon>
    </lineage>
</organism>
<keyword evidence="2" id="KW-0488">Methylation</keyword>
<dbReference type="SUPFAM" id="SSF54523">
    <property type="entry name" value="Pili subunits"/>
    <property type="match status" value="1"/>
</dbReference>
<dbReference type="PRINTS" id="PR00813">
    <property type="entry name" value="BCTERIALGSPG"/>
</dbReference>
<keyword evidence="5 6" id="KW-0472">Membrane</keyword>
<reference evidence="7 8" key="1">
    <citation type="submission" date="2018-02" db="EMBL/GenBank/DDBJ databases">
        <title>Genomic Encyclopedia of Archaeal and Bacterial Type Strains, Phase II (KMG-II): from individual species to whole genera.</title>
        <authorList>
            <person name="Goeker M."/>
        </authorList>
    </citation>
    <scope>NUCLEOTIDE SEQUENCE [LARGE SCALE GENOMIC DNA]</scope>
    <source>
        <strain evidence="7 8">DSM 22857</strain>
    </source>
</reference>
<protein>
    <submittedName>
        <fullName evidence="7">Prepilin-type N-terminal cleavage/methylation domain-containing protein</fullName>
    </submittedName>
</protein>
<proteinExistence type="predicted"/>
<evidence type="ECO:0000256" key="3">
    <source>
        <dbReference type="ARBA" id="ARBA00022692"/>
    </source>
</evidence>
<comment type="subcellular location">
    <subcellularLocation>
        <location evidence="1">Membrane</location>
        <topology evidence="1">Single-pass membrane protein</topology>
    </subcellularLocation>
</comment>
<dbReference type="GO" id="GO:0016020">
    <property type="term" value="C:membrane"/>
    <property type="evidence" value="ECO:0007669"/>
    <property type="project" value="UniProtKB-SubCell"/>
</dbReference>
<gene>
    <name evidence="7" type="ORF">CLV92_10596</name>
</gene>
<dbReference type="AlphaFoldDB" id="A0A2S6IPH6"/>
<dbReference type="NCBIfam" id="TIGR02532">
    <property type="entry name" value="IV_pilin_GFxxxE"/>
    <property type="match status" value="1"/>
</dbReference>
<evidence type="ECO:0000256" key="2">
    <source>
        <dbReference type="ARBA" id="ARBA00022481"/>
    </source>
</evidence>
<evidence type="ECO:0000313" key="7">
    <source>
        <dbReference type="EMBL" id="PPK95996.1"/>
    </source>
</evidence>
<name>A0A2S6IPH6_9ACTN</name>
<dbReference type="PANTHER" id="PTHR30093:SF44">
    <property type="entry name" value="TYPE II SECRETION SYSTEM CORE PROTEIN G"/>
    <property type="match status" value="1"/>
</dbReference>
<evidence type="ECO:0000256" key="1">
    <source>
        <dbReference type="ARBA" id="ARBA00004167"/>
    </source>
</evidence>